<evidence type="ECO:0000313" key="2">
    <source>
        <dbReference type="EMBL" id="KRL04473.1"/>
    </source>
</evidence>
<name>A0A0R1M991_9LACO</name>
<dbReference type="Gene3D" id="3.10.350.10">
    <property type="entry name" value="LysM domain"/>
    <property type="match status" value="1"/>
</dbReference>
<dbReference type="Pfam" id="PF01476">
    <property type="entry name" value="LysM"/>
    <property type="match status" value="1"/>
</dbReference>
<dbReference type="PROSITE" id="PS51782">
    <property type="entry name" value="LYSM"/>
    <property type="match status" value="1"/>
</dbReference>
<dbReference type="Proteomes" id="UP000051686">
    <property type="component" value="Unassembled WGS sequence"/>
</dbReference>
<dbReference type="EMBL" id="AZEH01000039">
    <property type="protein sequence ID" value="KRL04473.1"/>
    <property type="molecule type" value="Genomic_DNA"/>
</dbReference>
<reference evidence="2 3" key="1">
    <citation type="journal article" date="2015" name="Genome Announc.">
        <title>Expanding the biotechnology potential of lactobacilli through comparative genomics of 213 strains and associated genera.</title>
        <authorList>
            <person name="Sun Z."/>
            <person name="Harris H.M."/>
            <person name="McCann A."/>
            <person name="Guo C."/>
            <person name="Argimon S."/>
            <person name="Zhang W."/>
            <person name="Yang X."/>
            <person name="Jeffery I.B."/>
            <person name="Cooney J.C."/>
            <person name="Kagawa T.F."/>
            <person name="Liu W."/>
            <person name="Song Y."/>
            <person name="Salvetti E."/>
            <person name="Wrobel A."/>
            <person name="Rasinkangas P."/>
            <person name="Parkhill J."/>
            <person name="Rea M.C."/>
            <person name="O'Sullivan O."/>
            <person name="Ritari J."/>
            <person name="Douillard F.P."/>
            <person name="Paul Ross R."/>
            <person name="Yang R."/>
            <person name="Briner A.E."/>
            <person name="Felis G.E."/>
            <person name="de Vos W.M."/>
            <person name="Barrangou R."/>
            <person name="Klaenhammer T.R."/>
            <person name="Caufield P.W."/>
            <person name="Cui Y."/>
            <person name="Zhang H."/>
            <person name="O'Toole P.W."/>
        </authorList>
    </citation>
    <scope>NUCLEOTIDE SEQUENCE [LARGE SCALE GENOMIC DNA]</scope>
    <source>
        <strain evidence="2 3">DSM 19972</strain>
    </source>
</reference>
<dbReference type="InterPro" id="IPR018392">
    <property type="entry name" value="LysM"/>
</dbReference>
<keyword evidence="3" id="KW-1185">Reference proteome</keyword>
<sequence>MGIQTDLINISNGVQQTSGSSQKTAAQTQEEQQLFSQLLTEKLGQTAQLKSTGRTISVVKGDTVSELAEKYGSSVSAIAQNNQLQDPNLILIGQQLVIPANVSGQTTSNNSVPSVSSISDATAAYTTVAADNSKETAEKEARAYIVQHESGGDYNARNGKYIGKYQLDQSYLSGDFSPANQEKVANDYVSKRYGSWVSAMAHWKVNSWY</sequence>
<evidence type="ECO:0000259" key="1">
    <source>
        <dbReference type="PROSITE" id="PS51782"/>
    </source>
</evidence>
<dbReference type="SMART" id="SM00257">
    <property type="entry name" value="LysM"/>
    <property type="match status" value="1"/>
</dbReference>
<dbReference type="InterPro" id="IPR036779">
    <property type="entry name" value="LysM_dom_sf"/>
</dbReference>
<dbReference type="PATRIC" id="fig|1423777.3.peg.1654"/>
<dbReference type="RefSeq" id="WP_235805596.1">
    <property type="nucleotide sequence ID" value="NZ_AZEH01000039.1"/>
</dbReference>
<dbReference type="AlphaFoldDB" id="A0A0R1M991"/>
<protein>
    <submittedName>
        <fullName evidence="2">LysM domain protein</fullName>
    </submittedName>
</protein>
<organism evidence="2 3">
    <name type="scientific">Liquorilactobacillus oeni DSM 19972</name>
    <dbReference type="NCBI Taxonomy" id="1423777"/>
    <lineage>
        <taxon>Bacteria</taxon>
        <taxon>Bacillati</taxon>
        <taxon>Bacillota</taxon>
        <taxon>Bacilli</taxon>
        <taxon>Lactobacillales</taxon>
        <taxon>Lactobacillaceae</taxon>
        <taxon>Liquorilactobacillus</taxon>
    </lineage>
</organism>
<proteinExistence type="predicted"/>
<accession>A0A0R1M991</accession>
<evidence type="ECO:0000313" key="3">
    <source>
        <dbReference type="Proteomes" id="UP000051686"/>
    </source>
</evidence>
<gene>
    <name evidence="2" type="ORF">FD46_GL001603</name>
</gene>
<comment type="caution">
    <text evidence="2">The sequence shown here is derived from an EMBL/GenBank/DDBJ whole genome shotgun (WGS) entry which is preliminary data.</text>
</comment>
<dbReference type="SUPFAM" id="SSF54106">
    <property type="entry name" value="LysM domain"/>
    <property type="match status" value="1"/>
</dbReference>
<dbReference type="STRING" id="1423777.FD46_GL001603"/>
<feature type="domain" description="LysM" evidence="1">
    <location>
        <begin position="54"/>
        <end position="98"/>
    </location>
</feature>
<dbReference type="CDD" id="cd00118">
    <property type="entry name" value="LysM"/>
    <property type="match status" value="1"/>
</dbReference>